<dbReference type="Pfam" id="PF01638">
    <property type="entry name" value="HxlR"/>
    <property type="match status" value="1"/>
</dbReference>
<dbReference type="PANTHER" id="PTHR33204">
    <property type="entry name" value="TRANSCRIPTIONAL REGULATOR, MARR FAMILY"/>
    <property type="match status" value="1"/>
</dbReference>
<dbReference type="KEGG" id="psin:CAK95_21580"/>
<sequence length="123" mass="14069">MNTIDSQRSGCPIATTLDLAGDKWTFVIVRDMLTGKSRFGEFLASPETIPTNILTERLKRMEKAGLLLKRAYQLNPPRFEYLLSKKGMALLPILQEMCRWANTFIPGTWTPPKSFMSRKTDTR</sequence>
<evidence type="ECO:0000313" key="2">
    <source>
        <dbReference type="Proteomes" id="UP000194137"/>
    </source>
</evidence>
<name>A0A1W6ZVR5_9HYPH</name>
<organism evidence="1 2">
    <name type="scientific">Pseudorhodoplanes sinuspersici</name>
    <dbReference type="NCBI Taxonomy" id="1235591"/>
    <lineage>
        <taxon>Bacteria</taxon>
        <taxon>Pseudomonadati</taxon>
        <taxon>Pseudomonadota</taxon>
        <taxon>Alphaproteobacteria</taxon>
        <taxon>Hyphomicrobiales</taxon>
        <taxon>Pseudorhodoplanes</taxon>
    </lineage>
</organism>
<dbReference type="InterPro" id="IPR036390">
    <property type="entry name" value="WH_DNA-bd_sf"/>
</dbReference>
<dbReference type="PROSITE" id="PS51118">
    <property type="entry name" value="HTH_HXLR"/>
    <property type="match status" value="1"/>
</dbReference>
<dbReference type="EMBL" id="CP021112">
    <property type="protein sequence ID" value="ARQ01406.1"/>
    <property type="molecule type" value="Genomic_DNA"/>
</dbReference>
<evidence type="ECO:0000313" key="1">
    <source>
        <dbReference type="EMBL" id="ARQ01406.1"/>
    </source>
</evidence>
<dbReference type="AlphaFoldDB" id="A0A1W6ZVR5"/>
<dbReference type="OrthoDB" id="9782219at2"/>
<dbReference type="STRING" id="1235591.CAK95_21580"/>
<dbReference type="InterPro" id="IPR002577">
    <property type="entry name" value="HTH_HxlR"/>
</dbReference>
<gene>
    <name evidence="1" type="ORF">CAK95_21580</name>
</gene>
<dbReference type="InterPro" id="IPR036388">
    <property type="entry name" value="WH-like_DNA-bd_sf"/>
</dbReference>
<dbReference type="RefSeq" id="WP_086089800.1">
    <property type="nucleotide sequence ID" value="NZ_RAQD01000001.1"/>
</dbReference>
<dbReference type="PANTHER" id="PTHR33204:SF37">
    <property type="entry name" value="HTH-TYPE TRANSCRIPTIONAL REGULATOR YODB"/>
    <property type="match status" value="1"/>
</dbReference>
<protein>
    <submittedName>
        <fullName evidence="1">Transcriptional regulator</fullName>
    </submittedName>
</protein>
<reference evidence="1 2" key="1">
    <citation type="submission" date="2017-05" db="EMBL/GenBank/DDBJ databases">
        <title>Full genome sequence of Pseudorhodoplanes sinuspersici.</title>
        <authorList>
            <person name="Dastgheib S.M.M."/>
            <person name="Shavandi M."/>
            <person name="Tirandaz H."/>
        </authorList>
    </citation>
    <scope>NUCLEOTIDE SEQUENCE [LARGE SCALE GENOMIC DNA]</scope>
    <source>
        <strain evidence="1 2">RIPI110</strain>
    </source>
</reference>
<dbReference type="SUPFAM" id="SSF46785">
    <property type="entry name" value="Winged helix' DNA-binding domain"/>
    <property type="match status" value="1"/>
</dbReference>
<dbReference type="Proteomes" id="UP000194137">
    <property type="component" value="Chromosome"/>
</dbReference>
<proteinExistence type="predicted"/>
<accession>A0A1W6ZVR5</accession>
<keyword evidence="2" id="KW-1185">Reference proteome</keyword>
<dbReference type="Gene3D" id="1.10.10.10">
    <property type="entry name" value="Winged helix-like DNA-binding domain superfamily/Winged helix DNA-binding domain"/>
    <property type="match status" value="1"/>
</dbReference>